<evidence type="ECO:0000256" key="6">
    <source>
        <dbReference type="ARBA" id="ARBA00022801"/>
    </source>
</evidence>
<dbReference type="EMBL" id="VIRV01000001">
    <property type="protein sequence ID" value="MBY0757948.1"/>
    <property type="molecule type" value="Genomic_DNA"/>
</dbReference>
<evidence type="ECO:0000256" key="4">
    <source>
        <dbReference type="ARBA" id="ARBA00022692"/>
    </source>
</evidence>
<dbReference type="PRINTS" id="PR00781">
    <property type="entry name" value="LIPOSIGPTASE"/>
</dbReference>
<evidence type="ECO:0000256" key="5">
    <source>
        <dbReference type="ARBA" id="ARBA00022750"/>
    </source>
</evidence>
<dbReference type="PANTHER" id="PTHR33695">
    <property type="entry name" value="LIPOPROTEIN SIGNAL PEPTIDASE"/>
    <property type="match status" value="1"/>
</dbReference>
<keyword evidence="4 10" id="KW-0812">Transmembrane</keyword>
<sequence length="173" mass="19402">MKKRIPILSLSLLGLDLFFKYKTEKKPDSQKETALFGEKILIRKVHNHGMAFNILDGEEKIVKATSAGSAVLLLLTRIWYGRFKKGFGQKAGLDLMLAGGLSNLYDRFFRGYVVDYIGFPFKKERIRNLTFNIGDFCLAAGVLLLGASAAIAAARKRCAALCPLRKIRFRNIL</sequence>
<keyword evidence="8 10" id="KW-0472">Membrane</keyword>
<dbReference type="PANTHER" id="PTHR33695:SF1">
    <property type="entry name" value="LIPOPROTEIN SIGNAL PEPTIDASE"/>
    <property type="match status" value="1"/>
</dbReference>
<keyword evidence="2" id="KW-1003">Cell membrane</keyword>
<protein>
    <submittedName>
        <fullName evidence="11">Signal peptidase II</fullName>
    </submittedName>
</protein>
<evidence type="ECO:0000256" key="10">
    <source>
        <dbReference type="SAM" id="Phobius"/>
    </source>
</evidence>
<keyword evidence="5" id="KW-0064">Aspartyl protease</keyword>
<proteinExistence type="inferred from homology"/>
<evidence type="ECO:0000256" key="8">
    <source>
        <dbReference type="ARBA" id="ARBA00023136"/>
    </source>
</evidence>
<comment type="caution">
    <text evidence="11">The sequence shown here is derived from an EMBL/GenBank/DDBJ whole genome shotgun (WGS) entry which is preliminary data.</text>
</comment>
<dbReference type="RefSeq" id="WP_087200942.1">
    <property type="nucleotide sequence ID" value="NZ_CP173660.1"/>
</dbReference>
<dbReference type="InterPro" id="IPR001872">
    <property type="entry name" value="Peptidase_A8"/>
</dbReference>
<dbReference type="Proteomes" id="UP000779049">
    <property type="component" value="Unassembled WGS sequence"/>
</dbReference>
<evidence type="ECO:0000256" key="1">
    <source>
        <dbReference type="ARBA" id="ARBA00006139"/>
    </source>
</evidence>
<evidence type="ECO:0000256" key="7">
    <source>
        <dbReference type="ARBA" id="ARBA00022989"/>
    </source>
</evidence>
<keyword evidence="12" id="KW-1185">Reference proteome</keyword>
<dbReference type="Pfam" id="PF01252">
    <property type="entry name" value="Peptidase_A8"/>
    <property type="match status" value="1"/>
</dbReference>
<evidence type="ECO:0000256" key="9">
    <source>
        <dbReference type="RuleBase" id="RU004181"/>
    </source>
</evidence>
<gene>
    <name evidence="11" type="ORF">FLB61_02340</name>
</gene>
<evidence type="ECO:0000313" key="11">
    <source>
        <dbReference type="EMBL" id="MBY0757948.1"/>
    </source>
</evidence>
<reference evidence="11 12" key="1">
    <citation type="journal article" date="2020" name="New Microbes New Infect">
        <title>Sellimonas caecigallum sp. nov., description and genome sequence of a new member of the Sellimonas genus isolated from the cecum of feral chicken.</title>
        <authorList>
            <person name="Wongkuna S."/>
            <person name="Ghimire S."/>
            <person name="Antony L."/>
            <person name="Chankhamhaengdecha S."/>
            <person name="Janvilisri T."/>
            <person name="Scaria J."/>
        </authorList>
    </citation>
    <scope>NUCLEOTIDE SEQUENCE [LARGE SCALE GENOMIC DNA]</scope>
    <source>
        <strain evidence="11 12">SW451</strain>
    </source>
</reference>
<keyword evidence="6" id="KW-0378">Hydrolase</keyword>
<dbReference type="PROSITE" id="PS00855">
    <property type="entry name" value="SPASE_II"/>
    <property type="match status" value="1"/>
</dbReference>
<evidence type="ECO:0000313" key="12">
    <source>
        <dbReference type="Proteomes" id="UP000779049"/>
    </source>
</evidence>
<evidence type="ECO:0000256" key="3">
    <source>
        <dbReference type="ARBA" id="ARBA00022670"/>
    </source>
</evidence>
<accession>A0ABS7L4H8</accession>
<name>A0ABS7L4H8_9FIRM</name>
<organism evidence="11 12">
    <name type="scientific">Sellimonas caecigallum</name>
    <dbReference type="NCBI Taxonomy" id="2592333"/>
    <lineage>
        <taxon>Bacteria</taxon>
        <taxon>Bacillati</taxon>
        <taxon>Bacillota</taxon>
        <taxon>Clostridia</taxon>
        <taxon>Lachnospirales</taxon>
        <taxon>Lachnospiraceae</taxon>
        <taxon>Sellimonas</taxon>
    </lineage>
</organism>
<feature type="transmembrane region" description="Helical" evidence="10">
    <location>
        <begin position="129"/>
        <end position="154"/>
    </location>
</feature>
<keyword evidence="3" id="KW-0645">Protease</keyword>
<comment type="similarity">
    <text evidence="1 9">Belongs to the peptidase A8 family.</text>
</comment>
<evidence type="ECO:0000256" key="2">
    <source>
        <dbReference type="ARBA" id="ARBA00022475"/>
    </source>
</evidence>
<keyword evidence="7 10" id="KW-1133">Transmembrane helix</keyword>